<dbReference type="Pfam" id="PF07715">
    <property type="entry name" value="Plug"/>
    <property type="match status" value="1"/>
</dbReference>
<dbReference type="InterPro" id="IPR008969">
    <property type="entry name" value="CarboxyPept-like_regulatory"/>
</dbReference>
<dbReference type="InterPro" id="IPR023997">
    <property type="entry name" value="TonB-dep_OMP_SusC/RagA_CS"/>
</dbReference>
<dbReference type="InterPro" id="IPR012910">
    <property type="entry name" value="Plug_dom"/>
</dbReference>
<dbReference type="SUPFAM" id="SSF56935">
    <property type="entry name" value="Porins"/>
    <property type="match status" value="1"/>
</dbReference>
<evidence type="ECO:0000256" key="7">
    <source>
        <dbReference type="PROSITE-ProRule" id="PRU01360"/>
    </source>
</evidence>
<dbReference type="Proteomes" id="UP000295292">
    <property type="component" value="Unassembled WGS sequence"/>
</dbReference>
<evidence type="ECO:0000256" key="6">
    <source>
        <dbReference type="ARBA" id="ARBA00023237"/>
    </source>
</evidence>
<keyword evidence="3 7" id="KW-1134">Transmembrane beta strand</keyword>
<dbReference type="PROSITE" id="PS52016">
    <property type="entry name" value="TONB_DEPENDENT_REC_3"/>
    <property type="match status" value="1"/>
</dbReference>
<dbReference type="EMBL" id="SNYV01000011">
    <property type="protein sequence ID" value="TDQ79204.1"/>
    <property type="molecule type" value="Genomic_DNA"/>
</dbReference>
<dbReference type="InterPro" id="IPR039426">
    <property type="entry name" value="TonB-dep_rcpt-like"/>
</dbReference>
<evidence type="ECO:0000256" key="2">
    <source>
        <dbReference type="ARBA" id="ARBA00022448"/>
    </source>
</evidence>
<keyword evidence="2 7" id="KW-0813">Transport</keyword>
<dbReference type="InterPro" id="IPR036942">
    <property type="entry name" value="Beta-barrel_TonB_sf"/>
</dbReference>
<comment type="similarity">
    <text evidence="7">Belongs to the TonB-dependent receptor family.</text>
</comment>
<dbReference type="NCBIfam" id="TIGR04056">
    <property type="entry name" value="OMP_RagA_SusC"/>
    <property type="match status" value="1"/>
</dbReference>
<keyword evidence="6 7" id="KW-0998">Cell outer membrane</keyword>
<proteinExistence type="inferred from homology"/>
<dbReference type="Gene3D" id="2.40.170.20">
    <property type="entry name" value="TonB-dependent receptor, beta-barrel domain"/>
    <property type="match status" value="1"/>
</dbReference>
<keyword evidence="10" id="KW-1185">Reference proteome</keyword>
<dbReference type="AlphaFoldDB" id="A0A4R6WGH5"/>
<gene>
    <name evidence="9" type="ORF">CLV99_0636</name>
</gene>
<evidence type="ECO:0000313" key="10">
    <source>
        <dbReference type="Proteomes" id="UP000295292"/>
    </source>
</evidence>
<evidence type="ECO:0000256" key="3">
    <source>
        <dbReference type="ARBA" id="ARBA00022452"/>
    </source>
</evidence>
<name>A0A4R6WGH5_9SPHI</name>
<dbReference type="GO" id="GO:0009279">
    <property type="term" value="C:cell outer membrane"/>
    <property type="evidence" value="ECO:0007669"/>
    <property type="project" value="UniProtKB-SubCell"/>
</dbReference>
<evidence type="ECO:0000259" key="8">
    <source>
        <dbReference type="Pfam" id="PF07715"/>
    </source>
</evidence>
<reference evidence="9 10" key="1">
    <citation type="submission" date="2019-03" db="EMBL/GenBank/DDBJ databases">
        <title>Genomic Encyclopedia of Archaeal and Bacterial Type Strains, Phase II (KMG-II): from individual species to whole genera.</title>
        <authorList>
            <person name="Goeker M."/>
        </authorList>
    </citation>
    <scope>NUCLEOTIDE SEQUENCE [LARGE SCALE GENOMIC DNA]</scope>
    <source>
        <strain evidence="9 10">DSM 28353</strain>
    </source>
</reference>
<keyword evidence="4 7" id="KW-0812">Transmembrane</keyword>
<dbReference type="Pfam" id="PF13715">
    <property type="entry name" value="CarbopepD_reg_2"/>
    <property type="match status" value="1"/>
</dbReference>
<comment type="subcellular location">
    <subcellularLocation>
        <location evidence="1 7">Cell outer membrane</location>
        <topology evidence="1 7">Multi-pass membrane protein</topology>
    </subcellularLocation>
</comment>
<protein>
    <submittedName>
        <fullName evidence="9">TonB-linked SusC/RagA family outer membrane protein</fullName>
    </submittedName>
</protein>
<dbReference type="NCBIfam" id="TIGR04057">
    <property type="entry name" value="SusC_RagA_signa"/>
    <property type="match status" value="1"/>
</dbReference>
<dbReference type="OrthoDB" id="9768177at2"/>
<sequence>MNLTNCNKGMRWLWSLFKLHRCGIPLNTIRIMKIMTLYLFVLCTCSFAHVKAQKVSLSVKNALFQEVALQIQQQTGYSFVSNKRLLGQAKNVTLRLNQVDLQSALKELFKEQPFTFAIDGRLITLIGRSTDQVKEQQDVEVKAPIQQSIKGRVVNEKSEPLVGASIYVLDTFGRRTAVQAKTDERGYFELTNTERGLTLELAFLGYTSQKAISRPDIGIISLKPLLAEVDEVILNAGYYSVKDKERTGSISKITANEIGQQPVVNPLAAMQGRMAGVNITQSSGTPGGGFDIQIRGRNSLRAEGNAPLYIVDGVPFPSQSASDMNLTAMLFPWGSTSPLNSINPNDIESIEVLKDADATAIYGSRGSNGVVLITTKKGGIDKTTFSVQSTTSVSTISKFMDLMDTQQYLKVRKDAFANDNIREYPANAYDINGTWDPNRYTDWQREFIGGKAVSHNTQFSVGGGAGRTSYLLSAGHRTDGTVYMGDFGYKRTNFLLNVNHRSANDRFGLQVSVQKSNQNNRLMANDLTNSIFLAPNAPALYDAQGNLNWENNTFDNPAAKLNSKYFSKAADYTANVNLSYNLLQNLQIGVSTGFSDASTEEIVTVPHTVYSPAYNYTSKESAMTKSKLNRNSWIVEPKIVWNLEQGSSAWNVVAGGTFETREQQAFSVQGGNFSSDDLIMNLANAVTKNILNDTETLYKYVALYGRVNYKYMDRYIVNFTGRRDGSSRFGPNNRFANFGAVGTAWLFSREKVLKNSSWLNFGKLRASYGITGSDLIGDYQYLNAYRISHNQYDGNVGLEPARLYNPDFSWESNKKLEAALELEFFNGRLAPSVAWYRNRSSSQLVGIPLPGTTGFTSVQANLGALVENSGWEVTLRSLIVDKENFKWSTDINLSLPKNKLLDFPNLEESTYALQYTVGYPVFIQKVYHIIDVDPETGLYQVEDRNGDGVITSDDRSMIMHLGQKYHLGIANQLNYKNFSLDFLVQFVRQTVRNPDYNAGLFGSMNNSHTRYADYFQPENQGGVYQMPTTGVNRAALQATDYLRNSNLSVSDGSFIRLKSVQLQYQLPQHWLKGTQQIYLQGYNLFTLTKFWGSDPETATGYLPALRTIAVGASFNF</sequence>
<organism evidence="9 10">
    <name type="scientific">Sphingobacterium yanglingense</name>
    <dbReference type="NCBI Taxonomy" id="1437280"/>
    <lineage>
        <taxon>Bacteria</taxon>
        <taxon>Pseudomonadati</taxon>
        <taxon>Bacteroidota</taxon>
        <taxon>Sphingobacteriia</taxon>
        <taxon>Sphingobacteriales</taxon>
        <taxon>Sphingobacteriaceae</taxon>
        <taxon>Sphingobacterium</taxon>
    </lineage>
</organism>
<evidence type="ECO:0000256" key="4">
    <source>
        <dbReference type="ARBA" id="ARBA00022692"/>
    </source>
</evidence>
<dbReference type="InterPro" id="IPR037066">
    <property type="entry name" value="Plug_dom_sf"/>
</dbReference>
<keyword evidence="5 7" id="KW-0472">Membrane</keyword>
<dbReference type="InterPro" id="IPR023996">
    <property type="entry name" value="TonB-dep_OMP_SusC/RagA"/>
</dbReference>
<feature type="domain" description="TonB-dependent receptor plug" evidence="8">
    <location>
        <begin position="244"/>
        <end position="370"/>
    </location>
</feature>
<evidence type="ECO:0000256" key="1">
    <source>
        <dbReference type="ARBA" id="ARBA00004571"/>
    </source>
</evidence>
<dbReference type="SUPFAM" id="SSF49464">
    <property type="entry name" value="Carboxypeptidase regulatory domain-like"/>
    <property type="match status" value="1"/>
</dbReference>
<accession>A0A4R6WGH5</accession>
<comment type="caution">
    <text evidence="9">The sequence shown here is derived from an EMBL/GenBank/DDBJ whole genome shotgun (WGS) entry which is preliminary data.</text>
</comment>
<evidence type="ECO:0000313" key="9">
    <source>
        <dbReference type="EMBL" id="TDQ79204.1"/>
    </source>
</evidence>
<evidence type="ECO:0000256" key="5">
    <source>
        <dbReference type="ARBA" id="ARBA00023136"/>
    </source>
</evidence>
<dbReference type="RefSeq" id="WP_133583008.1">
    <property type="nucleotide sequence ID" value="NZ_SNYV01000011.1"/>
</dbReference>
<dbReference type="Gene3D" id="2.170.130.10">
    <property type="entry name" value="TonB-dependent receptor, plug domain"/>
    <property type="match status" value="1"/>
</dbReference>